<keyword evidence="7 12" id="KW-0560">Oxidoreductase</keyword>
<keyword evidence="6" id="KW-1133">Transmembrane helix</keyword>
<dbReference type="PANTHER" id="PTHR24282:SF196">
    <property type="entry name" value="CYTOCHROME P450 714C2"/>
    <property type="match status" value="1"/>
</dbReference>
<keyword evidence="10" id="KW-0472">Membrane</keyword>
<evidence type="ECO:0008006" key="15">
    <source>
        <dbReference type="Google" id="ProtNLM"/>
    </source>
</evidence>
<dbReference type="InterPro" id="IPR017972">
    <property type="entry name" value="Cyt_P450_CS"/>
</dbReference>
<evidence type="ECO:0000256" key="11">
    <source>
        <dbReference type="PIRSR" id="PIRSR602401-1"/>
    </source>
</evidence>
<protein>
    <recommendedName>
        <fullName evidence="15">Cytochrome P450 714C2-like</fullName>
    </recommendedName>
</protein>
<keyword evidence="9 12" id="KW-0503">Monooxygenase</keyword>
<dbReference type="Proteomes" id="UP000813462">
    <property type="component" value="Unassembled WGS sequence"/>
</dbReference>
<evidence type="ECO:0000256" key="1">
    <source>
        <dbReference type="ARBA" id="ARBA00004167"/>
    </source>
</evidence>
<comment type="similarity">
    <text evidence="2 12">Belongs to the cytochrome P450 family.</text>
</comment>
<evidence type="ECO:0000256" key="4">
    <source>
        <dbReference type="ARBA" id="ARBA00022692"/>
    </source>
</evidence>
<keyword evidence="4" id="KW-0812">Transmembrane</keyword>
<comment type="cofactor">
    <cofactor evidence="11">
        <name>heme</name>
        <dbReference type="ChEBI" id="CHEBI:30413"/>
    </cofactor>
</comment>
<dbReference type="GO" id="GO:0004497">
    <property type="term" value="F:monooxygenase activity"/>
    <property type="evidence" value="ECO:0007669"/>
    <property type="project" value="UniProtKB-KW"/>
</dbReference>
<name>A0A978UL75_ZIZJJ</name>
<dbReference type="GO" id="GO:0020037">
    <property type="term" value="F:heme binding"/>
    <property type="evidence" value="ECO:0007669"/>
    <property type="project" value="InterPro"/>
</dbReference>
<evidence type="ECO:0000256" key="2">
    <source>
        <dbReference type="ARBA" id="ARBA00010617"/>
    </source>
</evidence>
<evidence type="ECO:0000256" key="5">
    <source>
        <dbReference type="ARBA" id="ARBA00022723"/>
    </source>
</evidence>
<evidence type="ECO:0000256" key="9">
    <source>
        <dbReference type="ARBA" id="ARBA00023033"/>
    </source>
</evidence>
<accession>A0A978UL75</accession>
<dbReference type="GO" id="GO:0016705">
    <property type="term" value="F:oxidoreductase activity, acting on paired donors, with incorporation or reduction of molecular oxygen"/>
    <property type="evidence" value="ECO:0007669"/>
    <property type="project" value="InterPro"/>
</dbReference>
<dbReference type="GO" id="GO:0016020">
    <property type="term" value="C:membrane"/>
    <property type="evidence" value="ECO:0007669"/>
    <property type="project" value="UniProtKB-SubCell"/>
</dbReference>
<dbReference type="InterPro" id="IPR036396">
    <property type="entry name" value="Cyt_P450_sf"/>
</dbReference>
<dbReference type="EMBL" id="JAEACU010000010">
    <property type="protein sequence ID" value="KAH7515577.1"/>
    <property type="molecule type" value="Genomic_DNA"/>
</dbReference>
<dbReference type="AlphaFoldDB" id="A0A978UL75"/>
<evidence type="ECO:0000256" key="7">
    <source>
        <dbReference type="ARBA" id="ARBA00023002"/>
    </source>
</evidence>
<keyword evidence="3 11" id="KW-0349">Heme</keyword>
<dbReference type="Pfam" id="PF00067">
    <property type="entry name" value="p450"/>
    <property type="match status" value="1"/>
</dbReference>
<organism evidence="13 14">
    <name type="scientific">Ziziphus jujuba var. spinosa</name>
    <dbReference type="NCBI Taxonomy" id="714518"/>
    <lineage>
        <taxon>Eukaryota</taxon>
        <taxon>Viridiplantae</taxon>
        <taxon>Streptophyta</taxon>
        <taxon>Embryophyta</taxon>
        <taxon>Tracheophyta</taxon>
        <taxon>Spermatophyta</taxon>
        <taxon>Magnoliopsida</taxon>
        <taxon>eudicotyledons</taxon>
        <taxon>Gunneridae</taxon>
        <taxon>Pentapetalae</taxon>
        <taxon>rosids</taxon>
        <taxon>fabids</taxon>
        <taxon>Rosales</taxon>
        <taxon>Rhamnaceae</taxon>
        <taxon>Paliureae</taxon>
        <taxon>Ziziphus</taxon>
    </lineage>
</organism>
<dbReference type="InterPro" id="IPR050665">
    <property type="entry name" value="Cytochrome_P450_Monooxygen"/>
</dbReference>
<reference evidence="13" key="1">
    <citation type="journal article" date="2021" name="Front. Plant Sci.">
        <title>Chromosome-Scale Genome Assembly for Chinese Sour Jujube and Insights Into Its Genome Evolution and Domestication Signature.</title>
        <authorList>
            <person name="Shen L.-Y."/>
            <person name="Luo H."/>
            <person name="Wang X.-L."/>
            <person name="Wang X.-M."/>
            <person name="Qiu X.-J."/>
            <person name="Liu H."/>
            <person name="Zhou S.-S."/>
            <person name="Jia K.-H."/>
            <person name="Nie S."/>
            <person name="Bao Y.-T."/>
            <person name="Zhang R.-G."/>
            <person name="Yun Q.-Z."/>
            <person name="Chai Y.-H."/>
            <person name="Lu J.-Y."/>
            <person name="Li Y."/>
            <person name="Zhao S.-W."/>
            <person name="Mao J.-F."/>
            <person name="Jia S.-G."/>
            <person name="Mao Y.-M."/>
        </authorList>
    </citation>
    <scope>NUCLEOTIDE SEQUENCE</scope>
    <source>
        <strain evidence="13">AT0</strain>
        <tissue evidence="13">Leaf</tissue>
    </source>
</reference>
<comment type="caution">
    <text evidence="13">The sequence shown here is derived from an EMBL/GenBank/DDBJ whole genome shotgun (WGS) entry which is preliminary data.</text>
</comment>
<feature type="binding site" description="axial binding residue" evidence="11">
    <location>
        <position position="151"/>
    </location>
    <ligand>
        <name>heme</name>
        <dbReference type="ChEBI" id="CHEBI:30413"/>
    </ligand>
    <ligandPart>
        <name>Fe</name>
        <dbReference type="ChEBI" id="CHEBI:18248"/>
    </ligandPart>
</feature>
<sequence length="203" mass="22676">MDTFIVDNCKNIYFAGYETTVSSAMWTLLAINSQWQGKARAEVLEICGGQMPDANMLRNMKILTMVIQESQRLYPPAPVLSREAFEGVKFRGIDVPKGINIWISTIALHYDEEIWGSDANTFNPKRFANGVNGSCKSPHVYVPFGSGPRICVGQHLAMFELKILLALMLSNFSFSLSPKYNHSPCLKAAMEPKDGVNLIIRKL</sequence>
<keyword evidence="8 11" id="KW-0408">Iron</keyword>
<proteinExistence type="inferred from homology"/>
<dbReference type="Gene3D" id="1.10.630.10">
    <property type="entry name" value="Cytochrome P450"/>
    <property type="match status" value="1"/>
</dbReference>
<dbReference type="InterPro" id="IPR001128">
    <property type="entry name" value="Cyt_P450"/>
</dbReference>
<evidence type="ECO:0000256" key="6">
    <source>
        <dbReference type="ARBA" id="ARBA00022989"/>
    </source>
</evidence>
<dbReference type="PANTHER" id="PTHR24282">
    <property type="entry name" value="CYTOCHROME P450 FAMILY MEMBER"/>
    <property type="match status" value="1"/>
</dbReference>
<evidence type="ECO:0000313" key="14">
    <source>
        <dbReference type="Proteomes" id="UP000813462"/>
    </source>
</evidence>
<dbReference type="SUPFAM" id="SSF48264">
    <property type="entry name" value="Cytochrome P450"/>
    <property type="match status" value="1"/>
</dbReference>
<dbReference type="PROSITE" id="PS00086">
    <property type="entry name" value="CYTOCHROME_P450"/>
    <property type="match status" value="1"/>
</dbReference>
<evidence type="ECO:0000256" key="3">
    <source>
        <dbReference type="ARBA" id="ARBA00022617"/>
    </source>
</evidence>
<evidence type="ECO:0000256" key="10">
    <source>
        <dbReference type="ARBA" id="ARBA00023136"/>
    </source>
</evidence>
<dbReference type="InterPro" id="IPR002401">
    <property type="entry name" value="Cyt_P450_E_grp-I"/>
</dbReference>
<comment type="subcellular location">
    <subcellularLocation>
        <location evidence="1">Membrane</location>
        <topology evidence="1">Single-pass membrane protein</topology>
    </subcellularLocation>
</comment>
<dbReference type="GO" id="GO:0005506">
    <property type="term" value="F:iron ion binding"/>
    <property type="evidence" value="ECO:0007669"/>
    <property type="project" value="InterPro"/>
</dbReference>
<keyword evidence="5 11" id="KW-0479">Metal-binding</keyword>
<evidence type="ECO:0000256" key="8">
    <source>
        <dbReference type="ARBA" id="ARBA00023004"/>
    </source>
</evidence>
<evidence type="ECO:0000256" key="12">
    <source>
        <dbReference type="RuleBase" id="RU000461"/>
    </source>
</evidence>
<evidence type="ECO:0000313" key="13">
    <source>
        <dbReference type="EMBL" id="KAH7515577.1"/>
    </source>
</evidence>
<dbReference type="PRINTS" id="PR00463">
    <property type="entry name" value="EP450I"/>
</dbReference>
<dbReference type="PRINTS" id="PR00385">
    <property type="entry name" value="P450"/>
</dbReference>
<gene>
    <name evidence="13" type="ORF">FEM48_Zijuj10G0041400</name>
</gene>